<keyword evidence="3" id="KW-0808">Transferase</keyword>
<feature type="active site" description="Tele-phosphohistidine intermediate" evidence="5">
    <location>
        <position position="76"/>
    </location>
</feature>
<evidence type="ECO:0000256" key="2">
    <source>
        <dbReference type="ARBA" id="ARBA00022597"/>
    </source>
</evidence>
<dbReference type="PROSITE" id="PS51095">
    <property type="entry name" value="PTS_EIIA_TYPE_3"/>
    <property type="match status" value="1"/>
</dbReference>
<reference evidence="8 9" key="1">
    <citation type="submission" date="2019-03" db="EMBL/GenBank/DDBJ databases">
        <title>Genomic Encyclopedia of Type Strains, Phase IV (KMG-IV): sequencing the most valuable type-strain genomes for metagenomic binning, comparative biology and taxonomic classification.</title>
        <authorList>
            <person name="Goeker M."/>
        </authorList>
    </citation>
    <scope>NUCLEOTIDE SEQUENCE [LARGE SCALE GENOMIC DNA]</scope>
    <source>
        <strain evidence="8 9">DSM 28867</strain>
    </source>
</reference>
<sequence length="103" mass="11389">MEGMELISFQIISSVGTARSMYIEAIQAAKNKDFAKAKELISEGEKISIEGHHAHAALVQKEADGEKIQTTLLLIHAEDQLMSAEGFKIIAEELVELYKMQTV</sequence>
<dbReference type="CDD" id="cd00215">
    <property type="entry name" value="PTS_IIA_lac"/>
    <property type="match status" value="1"/>
</dbReference>
<proteinExistence type="predicted"/>
<evidence type="ECO:0000256" key="6">
    <source>
        <dbReference type="PIRSR" id="PIRSR000699-2"/>
    </source>
</evidence>
<dbReference type="GO" id="GO:0009401">
    <property type="term" value="P:phosphoenolpyruvate-dependent sugar phosphotransferase system"/>
    <property type="evidence" value="ECO:0007669"/>
    <property type="project" value="UniProtKB-KW"/>
</dbReference>
<keyword evidence="9" id="KW-1185">Reference proteome</keyword>
<evidence type="ECO:0000313" key="9">
    <source>
        <dbReference type="Proteomes" id="UP000294743"/>
    </source>
</evidence>
<feature type="binding site" evidence="6">
    <location>
        <position position="79"/>
    </location>
    <ligand>
        <name>Mg(2+)</name>
        <dbReference type="ChEBI" id="CHEBI:18420"/>
        <note>ligand shared between all trimeric partners</note>
    </ligand>
</feature>
<dbReference type="OrthoDB" id="389577at2"/>
<evidence type="ECO:0000313" key="8">
    <source>
        <dbReference type="EMBL" id="TDW16528.1"/>
    </source>
</evidence>
<evidence type="ECO:0000256" key="3">
    <source>
        <dbReference type="ARBA" id="ARBA00022679"/>
    </source>
</evidence>
<dbReference type="SUPFAM" id="SSF46973">
    <property type="entry name" value="Enzyme IIa from lactose specific PTS, IIa-lac"/>
    <property type="match status" value="1"/>
</dbReference>
<dbReference type="Proteomes" id="UP000294743">
    <property type="component" value="Unassembled WGS sequence"/>
</dbReference>
<dbReference type="Pfam" id="PF02255">
    <property type="entry name" value="PTS_IIA"/>
    <property type="match status" value="1"/>
</dbReference>
<keyword evidence="6" id="KW-0460">Magnesium</keyword>
<dbReference type="GO" id="GO:0016740">
    <property type="term" value="F:transferase activity"/>
    <property type="evidence" value="ECO:0007669"/>
    <property type="project" value="UniProtKB-KW"/>
</dbReference>
<evidence type="ECO:0000256" key="4">
    <source>
        <dbReference type="ARBA" id="ARBA00022683"/>
    </source>
</evidence>
<dbReference type="Gene3D" id="1.20.58.80">
    <property type="entry name" value="Phosphotransferase system, lactose/cellobiose-type IIA subunit"/>
    <property type="match status" value="1"/>
</dbReference>
<organism evidence="8 9">
    <name type="scientific">Breznakia blatticola</name>
    <dbReference type="NCBI Taxonomy" id="1754012"/>
    <lineage>
        <taxon>Bacteria</taxon>
        <taxon>Bacillati</taxon>
        <taxon>Bacillota</taxon>
        <taxon>Erysipelotrichia</taxon>
        <taxon>Erysipelotrichales</taxon>
        <taxon>Erysipelotrichaceae</taxon>
        <taxon>Breznakia</taxon>
    </lineage>
</organism>
<evidence type="ECO:0000256" key="5">
    <source>
        <dbReference type="PIRSR" id="PIRSR000699-1"/>
    </source>
</evidence>
<dbReference type="InterPro" id="IPR036542">
    <property type="entry name" value="PTS_IIA_lac/cel_sf"/>
</dbReference>
<dbReference type="PANTHER" id="PTHR34382:SF7">
    <property type="entry name" value="PTS SYSTEM N,N'-DIACETYLCHITOBIOSE-SPECIFIC EIIA COMPONENT"/>
    <property type="match status" value="1"/>
</dbReference>
<dbReference type="PANTHER" id="PTHR34382">
    <property type="entry name" value="PTS SYSTEM N,N'-DIACETYLCHITOBIOSE-SPECIFIC EIIA COMPONENT"/>
    <property type="match status" value="1"/>
</dbReference>
<comment type="caution">
    <text evidence="8">The sequence shown here is derived from an EMBL/GenBank/DDBJ whole genome shotgun (WGS) entry which is preliminary data.</text>
</comment>
<name>A0A4R7ZJF6_9FIRM</name>
<dbReference type="RefSeq" id="WP_134169804.1">
    <property type="nucleotide sequence ID" value="NZ_SODD01000022.1"/>
</dbReference>
<protein>
    <submittedName>
        <fullName evidence="8">PTS system cellobiose-specific IIA component</fullName>
    </submittedName>
</protein>
<dbReference type="GO" id="GO:0046872">
    <property type="term" value="F:metal ion binding"/>
    <property type="evidence" value="ECO:0007669"/>
    <property type="project" value="UniProtKB-KW"/>
</dbReference>
<accession>A0A4R7ZJF6</accession>
<evidence type="ECO:0000256" key="1">
    <source>
        <dbReference type="ARBA" id="ARBA00022448"/>
    </source>
</evidence>
<dbReference type="PIRSF" id="PIRSF000699">
    <property type="entry name" value="PTS_IILac_III"/>
    <property type="match status" value="1"/>
</dbReference>
<keyword evidence="1" id="KW-0813">Transport</keyword>
<gene>
    <name evidence="8" type="ORF">EDD63_12210</name>
</gene>
<keyword evidence="4" id="KW-0598">Phosphotransferase system</keyword>
<comment type="cofactor">
    <cofactor evidence="6">
        <name>Mg(2+)</name>
        <dbReference type="ChEBI" id="CHEBI:18420"/>
    </cofactor>
    <text evidence="6">Binds 1 Mg(2+) ion per trimer.</text>
</comment>
<dbReference type="AlphaFoldDB" id="A0A4R7ZJF6"/>
<dbReference type="InterPro" id="IPR003188">
    <property type="entry name" value="PTS_IIA_lac/cel"/>
</dbReference>
<keyword evidence="6" id="KW-0479">Metal-binding</keyword>
<keyword evidence="2" id="KW-0762">Sugar transport</keyword>
<feature type="modified residue" description="Phosphohistidine; by HPr" evidence="7">
    <location>
        <position position="76"/>
    </location>
</feature>
<dbReference type="EMBL" id="SODD01000022">
    <property type="protein sequence ID" value="TDW16528.1"/>
    <property type="molecule type" value="Genomic_DNA"/>
</dbReference>
<evidence type="ECO:0000256" key="7">
    <source>
        <dbReference type="PROSITE-ProRule" id="PRU00418"/>
    </source>
</evidence>